<evidence type="ECO:0000313" key="1">
    <source>
        <dbReference type="EMBL" id="MDQ0376511.1"/>
    </source>
</evidence>
<comment type="caution">
    <text evidence="1">The sequence shown here is derived from an EMBL/GenBank/DDBJ whole genome shotgun (WGS) entry which is preliminary data.</text>
</comment>
<name>A0ABU0EML2_9PSEU</name>
<organism evidence="1 2">
    <name type="scientific">Amycolatopsis thermophila</name>
    <dbReference type="NCBI Taxonomy" id="206084"/>
    <lineage>
        <taxon>Bacteria</taxon>
        <taxon>Bacillati</taxon>
        <taxon>Actinomycetota</taxon>
        <taxon>Actinomycetes</taxon>
        <taxon>Pseudonocardiales</taxon>
        <taxon>Pseudonocardiaceae</taxon>
        <taxon>Amycolatopsis</taxon>
    </lineage>
</organism>
<accession>A0ABU0EML2</accession>
<dbReference type="RefSeq" id="WP_306988401.1">
    <property type="nucleotide sequence ID" value="NZ_JAUSUT010000001.1"/>
</dbReference>
<protein>
    <submittedName>
        <fullName evidence="1">Uncharacterized protein</fullName>
    </submittedName>
</protein>
<keyword evidence="2" id="KW-1185">Reference proteome</keyword>
<evidence type="ECO:0000313" key="2">
    <source>
        <dbReference type="Proteomes" id="UP001229651"/>
    </source>
</evidence>
<proteinExistence type="predicted"/>
<reference evidence="1 2" key="1">
    <citation type="submission" date="2023-07" db="EMBL/GenBank/DDBJ databases">
        <title>Sequencing the genomes of 1000 actinobacteria strains.</title>
        <authorList>
            <person name="Klenk H.-P."/>
        </authorList>
    </citation>
    <scope>NUCLEOTIDE SEQUENCE [LARGE SCALE GENOMIC DNA]</scope>
    <source>
        <strain evidence="1 2">DSM 45805</strain>
    </source>
</reference>
<dbReference type="Proteomes" id="UP001229651">
    <property type="component" value="Unassembled WGS sequence"/>
</dbReference>
<gene>
    <name evidence="1" type="ORF">FB470_000505</name>
</gene>
<dbReference type="EMBL" id="JAUSUT010000001">
    <property type="protein sequence ID" value="MDQ0376511.1"/>
    <property type="molecule type" value="Genomic_DNA"/>
</dbReference>
<sequence>MTAVHVLGSYFYLRKLDLTAELKKRPGVDFFADSGAFSAFTTGGSVDIDEYGDWLTQHAAVINCAATLDVIGDPVATARNTERLLARTGGRVTIMPAFHVGSPWPELHRLCAEHPYVALGGAVHLAKREMAMMRWLIKAHQIARDYNTRLHGFGLTRPPYPHILPWYSVDSSYWNSASRTGTLTLWNGRHFQTFRVGDRRAAQHANLIRAYGGNPTHVSTPGFALVREVGPRGSRDREWLNRATIESFRRYEAHVRGWRGTVPAPRSGSTTGDGLKVYLAAGNLADITLIRDTVLAKETTR</sequence>